<feature type="region of interest" description="Disordered" evidence="1">
    <location>
        <begin position="189"/>
        <end position="216"/>
    </location>
</feature>
<keyword evidence="3" id="KW-1185">Reference proteome</keyword>
<feature type="compositionally biased region" description="Low complexity" evidence="1">
    <location>
        <begin position="189"/>
        <end position="211"/>
    </location>
</feature>
<sequence>MKKTLLLCFIHGFKGGEDTFGVDYQFTKDLRDLVKQALPKINVEVIVYPKYETRGDLGNCVSRFRDWLQNKVIDMEVAAGTPSPTIEPSVRTILVGHSMGGIVAAEMLISLASEKPIYTEDGIQKSEAPTFNSLMFPYIQGVLAFDTPYLGISPGVVAHGAEDQYQNAAQAASAISQLSGLGASLWGAKQAGSPSTSPAPPKTAGALPAPSGSGGSPWQKWGKMAMYAGAAGAVAAGSAAAWMKRDQLGEGWSWATSHLEFVGCLARGEELRKRVSFLLKLREELDVGFANLYTRLGKAAPSKQINVVGTVLGQDRTFCNLPKKQPGGVWKEAVNDKATDEAGAHMNMFTPRENPGYNKLTQDATEVIFRWLQNQWYETSAEDPLLLEEAPAAAKEHSVGADPSAGKELAVEEEPSVGEQPPIREELSAEEEPSVKGEFSTGEESSTSDVQKVI</sequence>
<protein>
    <recommendedName>
        <fullName evidence="4">DUF676 domain-containing protein</fullName>
    </recommendedName>
</protein>
<gene>
    <name evidence="2" type="ORF">NW762_002669</name>
</gene>
<dbReference type="Proteomes" id="UP001152049">
    <property type="component" value="Unassembled WGS sequence"/>
</dbReference>
<evidence type="ECO:0008006" key="4">
    <source>
        <dbReference type="Google" id="ProtNLM"/>
    </source>
</evidence>
<evidence type="ECO:0000313" key="2">
    <source>
        <dbReference type="EMBL" id="KAJ4268603.1"/>
    </source>
</evidence>
<dbReference type="Gene3D" id="3.40.50.1820">
    <property type="entry name" value="alpha/beta hydrolase"/>
    <property type="match status" value="1"/>
</dbReference>
<dbReference type="PANTHER" id="PTHR47842">
    <property type="entry name" value="EXPRESSED PROTEIN"/>
    <property type="match status" value="1"/>
</dbReference>
<proteinExistence type="predicted"/>
<reference evidence="2" key="1">
    <citation type="submission" date="2022-09" db="EMBL/GenBank/DDBJ databases">
        <title>Fusarium specimens isolated from Avocado Roots.</title>
        <authorList>
            <person name="Stajich J."/>
            <person name="Roper C."/>
            <person name="Heimlech-Rivalta G."/>
        </authorList>
    </citation>
    <scope>NUCLEOTIDE SEQUENCE</scope>
    <source>
        <strain evidence="2">CF00136</strain>
    </source>
</reference>
<organism evidence="2 3">
    <name type="scientific">Fusarium torreyae</name>
    <dbReference type="NCBI Taxonomy" id="1237075"/>
    <lineage>
        <taxon>Eukaryota</taxon>
        <taxon>Fungi</taxon>
        <taxon>Dikarya</taxon>
        <taxon>Ascomycota</taxon>
        <taxon>Pezizomycotina</taxon>
        <taxon>Sordariomycetes</taxon>
        <taxon>Hypocreomycetidae</taxon>
        <taxon>Hypocreales</taxon>
        <taxon>Nectriaceae</taxon>
        <taxon>Fusarium</taxon>
    </lineage>
</organism>
<dbReference type="AlphaFoldDB" id="A0A9W8SBP2"/>
<dbReference type="EMBL" id="JAOQAZ010000003">
    <property type="protein sequence ID" value="KAJ4268603.1"/>
    <property type="molecule type" value="Genomic_DNA"/>
</dbReference>
<feature type="region of interest" description="Disordered" evidence="1">
    <location>
        <begin position="392"/>
        <end position="454"/>
    </location>
</feature>
<evidence type="ECO:0000256" key="1">
    <source>
        <dbReference type="SAM" id="MobiDB-lite"/>
    </source>
</evidence>
<feature type="compositionally biased region" description="Low complexity" evidence="1">
    <location>
        <begin position="437"/>
        <end position="448"/>
    </location>
</feature>
<dbReference type="InterPro" id="IPR029058">
    <property type="entry name" value="AB_hydrolase_fold"/>
</dbReference>
<evidence type="ECO:0000313" key="3">
    <source>
        <dbReference type="Proteomes" id="UP001152049"/>
    </source>
</evidence>
<dbReference type="OrthoDB" id="442243at2759"/>
<accession>A0A9W8SBP2</accession>
<comment type="caution">
    <text evidence="2">The sequence shown here is derived from an EMBL/GenBank/DDBJ whole genome shotgun (WGS) entry which is preliminary data.</text>
</comment>
<name>A0A9W8SBP2_9HYPO</name>
<dbReference type="PANTHER" id="PTHR47842:SF1">
    <property type="entry name" value="DUF676 DOMAIN-CONTAINING PROTEIN"/>
    <property type="match status" value="1"/>
</dbReference>
<dbReference type="SUPFAM" id="SSF53474">
    <property type="entry name" value="alpha/beta-Hydrolases"/>
    <property type="match status" value="1"/>
</dbReference>